<accession>A0ABT6B978</accession>
<dbReference type="Gene3D" id="3.40.50.1390">
    <property type="entry name" value="Resolvase, N-terminal catalytic domain"/>
    <property type="match status" value="1"/>
</dbReference>
<dbReference type="SMART" id="SM00857">
    <property type="entry name" value="Resolvase"/>
    <property type="match status" value="1"/>
</dbReference>
<dbReference type="InterPro" id="IPR036162">
    <property type="entry name" value="Resolvase-like_N_sf"/>
</dbReference>
<dbReference type="EMBL" id="JARJJS010000001">
    <property type="protein sequence ID" value="MDF4024671.1"/>
    <property type="molecule type" value="Genomic_DNA"/>
</dbReference>
<dbReference type="Gene3D" id="3.90.1750.20">
    <property type="entry name" value="Putative Large Serine Recombinase, Chain B, Domain 2"/>
    <property type="match status" value="1"/>
</dbReference>
<evidence type="ECO:0000259" key="2">
    <source>
        <dbReference type="PROSITE" id="PS51737"/>
    </source>
</evidence>
<feature type="domain" description="Recombinase" evidence="2">
    <location>
        <begin position="198"/>
        <end position="318"/>
    </location>
</feature>
<evidence type="ECO:0000313" key="3">
    <source>
        <dbReference type="EMBL" id="MDF4024671.1"/>
    </source>
</evidence>
<sequence length="513" mass="57265">MAQLLLLPGRRAPMRVAEYVRMSTDRQANSVSNQTAAIEHYAANHNMVVVRRYHDLGRSGQSIDGRDALQQLLADIQGPKPGFEAVLVLDIGRWGRFQNADEAGFYEFLCWKRGIRVCYVGEPFANDGEPFSMVFKGLKRVMATEYARELSARVIAGQRRWASQGYRQGAPAGLGLRRQAVSYEGKAQVVMARGERKRVGTDRVVLVHGPDHELRTIRWMFEQYLSGNGDSAIARQLNDQGCRTQAGKRWSATTVRAVLRAERYAGCNTYRPCKTSLAALRSSAPVPAPVRRTDAFPAVVSPAVFAAAQARRRCAPRHASKTDLVERSRVLWVRQGTLNASLLNAEPSLPSSHTLARRFGSLAALYREVGAVPDHGARSMKTRQRIHRWRQSLTAFAHELFIKDGSAVERDGWRLRIDGRWSVSFTVLHPSKRGGQGCTWFNRSASEATDLVVFARLGAGESGPRDYTVLPRQLFPHWPDFFDDRVRPGVDGFRYPSLAILLDLARASRGNAP</sequence>
<dbReference type="PANTHER" id="PTHR30461">
    <property type="entry name" value="DNA-INVERTASE FROM LAMBDOID PROPHAGE"/>
    <property type="match status" value="1"/>
</dbReference>
<protein>
    <submittedName>
        <fullName evidence="3">Recombinase family protein</fullName>
    </submittedName>
</protein>
<gene>
    <name evidence="3" type="ORF">P3W24_06830</name>
</gene>
<dbReference type="InterPro" id="IPR006119">
    <property type="entry name" value="Resolv_N"/>
</dbReference>
<evidence type="ECO:0000313" key="4">
    <source>
        <dbReference type="Proteomes" id="UP001528850"/>
    </source>
</evidence>
<dbReference type="CDD" id="cd00338">
    <property type="entry name" value="Ser_Recombinase"/>
    <property type="match status" value="1"/>
</dbReference>
<name>A0ABT6B978_9GAMM</name>
<dbReference type="PROSITE" id="PS51736">
    <property type="entry name" value="RECOMBINASES_3"/>
    <property type="match status" value="1"/>
</dbReference>
<dbReference type="InterPro" id="IPR038109">
    <property type="entry name" value="DNA_bind_recomb_sf"/>
</dbReference>
<dbReference type="PANTHER" id="PTHR30461:SF23">
    <property type="entry name" value="DNA RECOMBINASE-RELATED"/>
    <property type="match status" value="1"/>
</dbReference>
<reference evidence="3 4" key="1">
    <citation type="journal article" date="2024" name="Curr. Microbiol.">
        <title>Luteibacter sahnii sp. nov., A Novel Yellow-Colored Xanthomonadin Pigment Producing Probiotic Bacterium from Healthy Rice Seed Microbiome.</title>
        <authorList>
            <person name="Jaiswal G."/>
            <person name="Rana R."/>
            <person name="Nayak P.K."/>
            <person name="Chouhan R."/>
            <person name="Gandhi S.G."/>
            <person name="Patel H.K."/>
            <person name="Patil P.B."/>
        </authorList>
    </citation>
    <scope>NUCLEOTIDE SEQUENCE [LARGE SCALE GENOMIC DNA]</scope>
    <source>
        <strain evidence="3 4">PPL201</strain>
    </source>
</reference>
<dbReference type="InterPro" id="IPR050639">
    <property type="entry name" value="SSR_resolvase"/>
</dbReference>
<proteinExistence type="predicted"/>
<dbReference type="Pfam" id="PF07508">
    <property type="entry name" value="Recombinase"/>
    <property type="match status" value="1"/>
</dbReference>
<evidence type="ECO:0000259" key="1">
    <source>
        <dbReference type="PROSITE" id="PS51736"/>
    </source>
</evidence>
<dbReference type="InterPro" id="IPR011109">
    <property type="entry name" value="DNA_bind_recombinase_dom"/>
</dbReference>
<dbReference type="PROSITE" id="PS51737">
    <property type="entry name" value="RECOMBINASE_DNA_BIND"/>
    <property type="match status" value="1"/>
</dbReference>
<dbReference type="SUPFAM" id="SSF53041">
    <property type="entry name" value="Resolvase-like"/>
    <property type="match status" value="1"/>
</dbReference>
<keyword evidence="4" id="KW-1185">Reference proteome</keyword>
<organism evidence="3 4">
    <name type="scientific">Luteibacter sahnii</name>
    <dbReference type="NCBI Taxonomy" id="3021977"/>
    <lineage>
        <taxon>Bacteria</taxon>
        <taxon>Pseudomonadati</taxon>
        <taxon>Pseudomonadota</taxon>
        <taxon>Gammaproteobacteria</taxon>
        <taxon>Lysobacterales</taxon>
        <taxon>Rhodanobacteraceae</taxon>
        <taxon>Luteibacter</taxon>
    </lineage>
</organism>
<dbReference type="Pfam" id="PF00239">
    <property type="entry name" value="Resolvase"/>
    <property type="match status" value="1"/>
</dbReference>
<dbReference type="Proteomes" id="UP001528850">
    <property type="component" value="Unassembled WGS sequence"/>
</dbReference>
<comment type="caution">
    <text evidence="3">The sequence shown here is derived from an EMBL/GenBank/DDBJ whole genome shotgun (WGS) entry which is preliminary data.</text>
</comment>
<feature type="domain" description="Resolvase/invertase-type recombinase catalytic" evidence="1">
    <location>
        <begin position="15"/>
        <end position="165"/>
    </location>
</feature>